<evidence type="ECO:0000313" key="11">
    <source>
        <dbReference type="EMBL" id="ACB86275.1"/>
    </source>
</evidence>
<evidence type="ECO:0000256" key="6">
    <source>
        <dbReference type="ARBA" id="ARBA00022989"/>
    </source>
</evidence>
<keyword evidence="7 9" id="KW-0472">Membrane</keyword>
<dbReference type="PANTHER" id="PTHR33451:SF3">
    <property type="entry name" value="MALATE-2H(+)_NA(+)-LACTATE ANTIPORTER"/>
    <property type="match status" value="1"/>
</dbReference>
<keyword evidence="5 9" id="KW-0812">Transmembrane</keyword>
<feature type="transmembrane region" description="Helical" evidence="9">
    <location>
        <begin position="38"/>
        <end position="57"/>
    </location>
</feature>
<evidence type="ECO:0000256" key="7">
    <source>
        <dbReference type="ARBA" id="ARBA00023136"/>
    </source>
</evidence>
<dbReference type="EMBL" id="CP001034">
    <property type="protein sequence ID" value="ACB86275.1"/>
    <property type="molecule type" value="Genomic_DNA"/>
</dbReference>
<feature type="transmembrane region" description="Helical" evidence="9">
    <location>
        <begin position="12"/>
        <end position="32"/>
    </location>
</feature>
<sequence>MNEEANLKPTLGQALIPIIFVIIALSYGIIVWEVDPHIPLLIAGAVAAFVAIVMVGYKWDTIEDGIFKGIMLAMQAIVILMIVGTLIGSWIEGGVVPAMIYYGLQILSPQIFLVAAAIISTIVALFVGSSWSTAGTIGIALLGIGEGLGVPAAMTAGAVVSGAYVGDKMSPLSDTTNLAPGTTGDVNVFDHIRHMLYVTIPAYIISLIIFALLGLQFAGQSMEQGDIVLISETISEHFTINPIMLIPVLFVLVLIGLKVPPIPGLLGGSILGGIFALIFQGAAPADVIGSMHYGYVMDSGVEVVDDLLSEGGLDGMMWTISLIFVALSFGGILERANFLEVILENILKVAKTVGSLSLVTHLTSIFVNLVTADQYLAIVLSARMYRDAFKEMGSHPKNLSRIVESSGTITSPLIPWNTCGAFMYGALGVNPFAYLPYAFFNLIALLLSIIYGFTGFTMEKWEGNEEQTADAD</sequence>
<organism evidence="11 12">
    <name type="scientific">Natranaerobius thermophilus (strain ATCC BAA-1301 / DSM 18059 / JW/NM-WN-LF)</name>
    <dbReference type="NCBI Taxonomy" id="457570"/>
    <lineage>
        <taxon>Bacteria</taxon>
        <taxon>Bacillati</taxon>
        <taxon>Bacillota</taxon>
        <taxon>Clostridia</taxon>
        <taxon>Natranaerobiales</taxon>
        <taxon>Natranaerobiaceae</taxon>
        <taxon>Natranaerobius</taxon>
    </lineage>
</organism>
<dbReference type="Pfam" id="PF03553">
    <property type="entry name" value="Na_H_antiporter"/>
    <property type="match status" value="1"/>
</dbReference>
<keyword evidence="2" id="KW-0813">Transport</keyword>
<accession>B2A2Q7</accession>
<dbReference type="eggNOG" id="COG1757">
    <property type="taxonomic scope" value="Bacteria"/>
</dbReference>
<comment type="similarity">
    <text evidence="8">Belongs to the NhaC Na(+)/H(+) (TC 2.A.35) antiporter family.</text>
</comment>
<reference evidence="11 12" key="1">
    <citation type="submission" date="2008-04" db="EMBL/GenBank/DDBJ databases">
        <title>Complete sequence of chromosome of Natranaerobius thermophilus JW/NM-WN-LF.</title>
        <authorList>
            <consortium name="US DOE Joint Genome Institute"/>
            <person name="Copeland A."/>
            <person name="Lucas S."/>
            <person name="Lapidus A."/>
            <person name="Glavina del Rio T."/>
            <person name="Dalin E."/>
            <person name="Tice H."/>
            <person name="Bruce D."/>
            <person name="Goodwin L."/>
            <person name="Pitluck S."/>
            <person name="Chertkov O."/>
            <person name="Brettin T."/>
            <person name="Detter J.C."/>
            <person name="Han C."/>
            <person name="Kuske C.R."/>
            <person name="Schmutz J."/>
            <person name="Larimer F."/>
            <person name="Land M."/>
            <person name="Hauser L."/>
            <person name="Kyrpides N."/>
            <person name="Lykidis A."/>
            <person name="Mesbah N.M."/>
            <person name="Wiegel J."/>
        </authorList>
    </citation>
    <scope>NUCLEOTIDE SEQUENCE [LARGE SCALE GENOMIC DNA]</scope>
    <source>
        <strain evidence="12">ATCC BAA-1301 / DSM 18059 / JW/NM-WN-LF</strain>
    </source>
</reference>
<dbReference type="AlphaFoldDB" id="B2A2Q7"/>
<evidence type="ECO:0000256" key="4">
    <source>
        <dbReference type="ARBA" id="ARBA00022475"/>
    </source>
</evidence>
<comment type="subcellular location">
    <subcellularLocation>
        <location evidence="1">Cell membrane</location>
        <topology evidence="1">Multi-pass membrane protein</topology>
    </subcellularLocation>
</comment>
<evidence type="ECO:0000256" key="3">
    <source>
        <dbReference type="ARBA" id="ARBA00022449"/>
    </source>
</evidence>
<feature type="transmembrane region" description="Helical" evidence="9">
    <location>
        <begin position="264"/>
        <end position="283"/>
    </location>
</feature>
<dbReference type="InParanoid" id="B2A2Q7"/>
<evidence type="ECO:0000256" key="9">
    <source>
        <dbReference type="SAM" id="Phobius"/>
    </source>
</evidence>
<evidence type="ECO:0000256" key="5">
    <source>
        <dbReference type="ARBA" id="ARBA00022692"/>
    </source>
</evidence>
<feature type="transmembrane region" description="Helical" evidence="9">
    <location>
        <begin position="196"/>
        <end position="218"/>
    </location>
</feature>
<feature type="transmembrane region" description="Helical" evidence="9">
    <location>
        <begin position="432"/>
        <end position="453"/>
    </location>
</feature>
<dbReference type="PANTHER" id="PTHR33451">
    <property type="entry name" value="MALATE-2H(+)/NA(+)-LACTATE ANTIPORTER"/>
    <property type="match status" value="1"/>
</dbReference>
<dbReference type="NCBIfam" id="TIGR00931">
    <property type="entry name" value="antiport_nhaC"/>
    <property type="match status" value="1"/>
</dbReference>
<keyword evidence="6 9" id="KW-1133">Transmembrane helix</keyword>
<evidence type="ECO:0000256" key="1">
    <source>
        <dbReference type="ARBA" id="ARBA00004651"/>
    </source>
</evidence>
<dbReference type="RefSeq" id="WP_012449111.1">
    <property type="nucleotide sequence ID" value="NC_010718.1"/>
</dbReference>
<feature type="transmembrane region" description="Helical" evidence="9">
    <location>
        <begin position="111"/>
        <end position="131"/>
    </location>
</feature>
<dbReference type="GO" id="GO:0015297">
    <property type="term" value="F:antiporter activity"/>
    <property type="evidence" value="ECO:0007669"/>
    <property type="project" value="UniProtKB-KW"/>
</dbReference>
<feature type="domain" description="Na+/H+ antiporter NhaC-like C-terminal" evidence="10">
    <location>
        <begin position="162"/>
        <end position="456"/>
    </location>
</feature>
<keyword evidence="12" id="KW-1185">Reference proteome</keyword>
<feature type="transmembrane region" description="Helical" evidence="9">
    <location>
        <begin position="238"/>
        <end position="257"/>
    </location>
</feature>
<feature type="transmembrane region" description="Helical" evidence="9">
    <location>
        <begin position="69"/>
        <end position="91"/>
    </location>
</feature>
<evidence type="ECO:0000256" key="2">
    <source>
        <dbReference type="ARBA" id="ARBA00022448"/>
    </source>
</evidence>
<keyword evidence="4" id="KW-1003">Cell membrane</keyword>
<evidence type="ECO:0000256" key="8">
    <source>
        <dbReference type="ARBA" id="ARBA00038435"/>
    </source>
</evidence>
<dbReference type="Proteomes" id="UP000001683">
    <property type="component" value="Chromosome"/>
</dbReference>
<gene>
    <name evidence="11" type="ordered locus">Nther_2723</name>
</gene>
<reference evidence="11 12" key="2">
    <citation type="journal article" date="2011" name="J. Bacteriol.">
        <title>Complete genome sequence of the anaerobic, halophilic alkalithermophile Natranaerobius thermophilus JW/NM-WN-LF.</title>
        <authorList>
            <person name="Zhao B."/>
            <person name="Mesbah N.M."/>
            <person name="Dalin E."/>
            <person name="Goodwin L."/>
            <person name="Nolan M."/>
            <person name="Pitluck S."/>
            <person name="Chertkov O."/>
            <person name="Brettin T.S."/>
            <person name="Han J."/>
            <person name="Larimer F.W."/>
            <person name="Land M.L."/>
            <person name="Hauser L."/>
            <person name="Kyrpides N."/>
            <person name="Wiegel J."/>
        </authorList>
    </citation>
    <scope>NUCLEOTIDE SEQUENCE [LARGE SCALE GENOMIC DNA]</scope>
    <source>
        <strain evidence="12">ATCC BAA-1301 / DSM 18059 / JW/NM-WN-LF</strain>
    </source>
</reference>
<dbReference type="InterPro" id="IPR004770">
    <property type="entry name" value="Na/H_antiport_NhaC"/>
</dbReference>
<evidence type="ECO:0000313" key="12">
    <source>
        <dbReference type="Proteomes" id="UP000001683"/>
    </source>
</evidence>
<dbReference type="GO" id="GO:0005886">
    <property type="term" value="C:plasma membrane"/>
    <property type="evidence" value="ECO:0007669"/>
    <property type="project" value="UniProtKB-SubCell"/>
</dbReference>
<name>B2A2Q7_NATTJ</name>
<dbReference type="KEGG" id="nth:Nther_2723"/>
<keyword evidence="3" id="KW-0050">Antiport</keyword>
<dbReference type="HOGENOM" id="CLU_033405_1_0_9"/>
<proteinExistence type="inferred from homology"/>
<feature type="transmembrane region" description="Helical" evidence="9">
    <location>
        <begin position="315"/>
        <end position="333"/>
    </location>
</feature>
<evidence type="ECO:0000259" key="10">
    <source>
        <dbReference type="Pfam" id="PF03553"/>
    </source>
</evidence>
<dbReference type="InterPro" id="IPR052180">
    <property type="entry name" value="NhaC_Na-H+_Antiporter"/>
</dbReference>
<dbReference type="InterPro" id="IPR018461">
    <property type="entry name" value="Na/H_Antiport_NhaC-like_C"/>
</dbReference>
<feature type="transmembrane region" description="Helical" evidence="9">
    <location>
        <begin position="353"/>
        <end position="371"/>
    </location>
</feature>
<protein>
    <submittedName>
        <fullName evidence="11">Na+/H+ antiporter NhaC</fullName>
    </submittedName>
</protein>
<dbReference type="OrthoDB" id="9762978at2"/>